<feature type="transmembrane region" description="Helical" evidence="6">
    <location>
        <begin position="323"/>
        <end position="342"/>
    </location>
</feature>
<feature type="transmembrane region" description="Helical" evidence="6">
    <location>
        <begin position="72"/>
        <end position="90"/>
    </location>
</feature>
<evidence type="ECO:0000256" key="5">
    <source>
        <dbReference type="ARBA" id="ARBA00023136"/>
    </source>
</evidence>
<accession>A0A6N4TGL2</accession>
<sequence>MKKKETLVCYLLNFLSFAGISMVNTQIVPFLKNAGFSVVDRGLLLSGSAFVAVLGQILAGYLCDHIQKIRPVYVISYVLLTLGSILLFLFPEKSFFLYLLAVGLSGGMVRVIMGLNETWMLQIDQNNYGRLRASGALGLAAFSTIAGFLIKPFGYQALLFVYLCIALGVFFLVYRIKDINKQNKKVNGKDIKELIMNKKYMLLVCIFLLIYMIGTADQYVVVDKMLQIGGNNTQVGWKWAVQSFMEVPLFLMAEKILKKWKPEILLKAGIVFYAIKFFLYAFVQKPMYLIFVSSLQLVTLPLIMLSSKFLFQSVTKKELFNTAQMFAMAIFVGGSMFFTPIITSYLSKILGYNMLLYGIAMFTIIPFILSILYTRMQNKC</sequence>
<feature type="transmembrane region" description="Helical" evidence="6">
    <location>
        <begin position="43"/>
        <end position="63"/>
    </location>
</feature>
<evidence type="ECO:0000256" key="3">
    <source>
        <dbReference type="ARBA" id="ARBA00022692"/>
    </source>
</evidence>
<feature type="transmembrane region" description="Helical" evidence="6">
    <location>
        <begin position="133"/>
        <end position="150"/>
    </location>
</feature>
<feature type="transmembrane region" description="Helical" evidence="6">
    <location>
        <begin position="354"/>
        <end position="374"/>
    </location>
</feature>
<dbReference type="KEGG" id="aarg:Aargi30884_06340"/>
<dbReference type="SUPFAM" id="SSF103473">
    <property type="entry name" value="MFS general substrate transporter"/>
    <property type="match status" value="1"/>
</dbReference>
<dbReference type="GO" id="GO:0016020">
    <property type="term" value="C:membrane"/>
    <property type="evidence" value="ECO:0007669"/>
    <property type="project" value="UniProtKB-SubCell"/>
</dbReference>
<feature type="domain" description="Major facilitator superfamily associated" evidence="7">
    <location>
        <begin position="14"/>
        <end position="336"/>
    </location>
</feature>
<keyword evidence="5 6" id="KW-0472">Membrane</keyword>
<proteinExistence type="inferred from homology"/>
<feature type="transmembrane region" description="Helical" evidence="6">
    <location>
        <begin position="288"/>
        <end position="311"/>
    </location>
</feature>
<dbReference type="Pfam" id="PF12832">
    <property type="entry name" value="MFS_1_like"/>
    <property type="match status" value="1"/>
</dbReference>
<keyword evidence="3 6" id="KW-0812">Transmembrane</keyword>
<dbReference type="Proteomes" id="UP000464754">
    <property type="component" value="Chromosome"/>
</dbReference>
<dbReference type="InterPro" id="IPR024989">
    <property type="entry name" value="MFS_assoc_dom"/>
</dbReference>
<dbReference type="RefSeq" id="WP_115714933.1">
    <property type="nucleotide sequence ID" value="NZ_AP019695.1"/>
</dbReference>
<dbReference type="Gene3D" id="1.20.1250.20">
    <property type="entry name" value="MFS general substrate transporter like domains"/>
    <property type="match status" value="2"/>
</dbReference>
<dbReference type="InterPro" id="IPR051717">
    <property type="entry name" value="MFS_MFSD6"/>
</dbReference>
<name>A0A6N4TGL2_9FIRM</name>
<evidence type="ECO:0000256" key="1">
    <source>
        <dbReference type="ARBA" id="ARBA00004141"/>
    </source>
</evidence>
<dbReference type="PANTHER" id="PTHR16172">
    <property type="entry name" value="MAJOR FACILITATOR SUPERFAMILY DOMAIN-CONTAINING PROTEIN 6-LIKE"/>
    <property type="match status" value="1"/>
</dbReference>
<dbReference type="PANTHER" id="PTHR16172:SF27">
    <property type="entry name" value="FI19426P1"/>
    <property type="match status" value="1"/>
</dbReference>
<evidence type="ECO:0000256" key="6">
    <source>
        <dbReference type="SAM" id="Phobius"/>
    </source>
</evidence>
<reference evidence="9" key="1">
    <citation type="submission" date="2019-05" db="EMBL/GenBank/DDBJ databases">
        <title>Complete genome sequencing of Absiella argi strain JCM 30884.</title>
        <authorList>
            <person name="Sakamoto M."/>
            <person name="Murakami T."/>
            <person name="Mori H."/>
        </authorList>
    </citation>
    <scope>NUCLEOTIDE SEQUENCE [LARGE SCALE GENOMIC DNA]</scope>
    <source>
        <strain evidence="9">JCM 30884</strain>
    </source>
</reference>
<gene>
    <name evidence="8" type="ORF">Aargi30884_06340</name>
</gene>
<protein>
    <recommendedName>
        <fullName evidence="7">Major facilitator superfamily associated domain-containing protein</fullName>
    </recommendedName>
</protein>
<evidence type="ECO:0000256" key="2">
    <source>
        <dbReference type="ARBA" id="ARBA00005241"/>
    </source>
</evidence>
<dbReference type="InterPro" id="IPR036259">
    <property type="entry name" value="MFS_trans_sf"/>
</dbReference>
<evidence type="ECO:0000259" key="7">
    <source>
        <dbReference type="Pfam" id="PF12832"/>
    </source>
</evidence>
<feature type="transmembrane region" description="Helical" evidence="6">
    <location>
        <begin position="7"/>
        <end position="31"/>
    </location>
</feature>
<keyword evidence="4 6" id="KW-1133">Transmembrane helix</keyword>
<feature type="transmembrane region" description="Helical" evidence="6">
    <location>
        <begin position="96"/>
        <end position="113"/>
    </location>
</feature>
<evidence type="ECO:0000313" key="8">
    <source>
        <dbReference type="EMBL" id="BBK21731.1"/>
    </source>
</evidence>
<evidence type="ECO:0000313" key="9">
    <source>
        <dbReference type="Proteomes" id="UP000464754"/>
    </source>
</evidence>
<feature type="transmembrane region" description="Helical" evidence="6">
    <location>
        <begin position="156"/>
        <end position="174"/>
    </location>
</feature>
<dbReference type="AlphaFoldDB" id="A0A6N4TGL2"/>
<dbReference type="EMBL" id="AP019695">
    <property type="protein sequence ID" value="BBK21731.1"/>
    <property type="molecule type" value="Genomic_DNA"/>
</dbReference>
<comment type="subcellular location">
    <subcellularLocation>
        <location evidence="1">Membrane</location>
        <topology evidence="1">Multi-pass membrane protein</topology>
    </subcellularLocation>
</comment>
<keyword evidence="9" id="KW-1185">Reference proteome</keyword>
<comment type="similarity">
    <text evidence="2">Belongs to the major facilitator superfamily. MFSD6 family.</text>
</comment>
<feature type="transmembrane region" description="Helical" evidence="6">
    <location>
        <begin position="264"/>
        <end position="282"/>
    </location>
</feature>
<feature type="transmembrane region" description="Helical" evidence="6">
    <location>
        <begin position="200"/>
        <end position="219"/>
    </location>
</feature>
<organism evidence="8 9">
    <name type="scientific">Amedibacterium intestinale</name>
    <dbReference type="NCBI Taxonomy" id="2583452"/>
    <lineage>
        <taxon>Bacteria</taxon>
        <taxon>Bacillati</taxon>
        <taxon>Bacillota</taxon>
        <taxon>Erysipelotrichia</taxon>
        <taxon>Erysipelotrichales</taxon>
        <taxon>Erysipelotrichaceae</taxon>
        <taxon>Amedibacterium</taxon>
    </lineage>
</organism>
<evidence type="ECO:0000256" key="4">
    <source>
        <dbReference type="ARBA" id="ARBA00022989"/>
    </source>
</evidence>